<dbReference type="SMART" id="SM00647">
    <property type="entry name" value="IBR"/>
    <property type="match status" value="1"/>
</dbReference>
<evidence type="ECO:0000313" key="11">
    <source>
        <dbReference type="Proteomes" id="UP000054558"/>
    </source>
</evidence>
<sequence>MAGNYGAPIDLTDSPQERVANRHQVAVGHILQGPANPRNIAPPAIHPQGLAIHVNAAQMEHLHEEAAQRARDAAQRARDAAQRTRDAAQRARDAAQRMRDEAQRTREAAQRTREAAQMQAGQARRLARDERLERQRNAVREGRLAQNQAQLHREAVEANARRQAYLRQQRERVPAAGEVHGEGPEEWEQRRRRVAEDIERRLQERAARRQQALADAGPETPEDVMRGPQQVLGLLRGGHRRQADDGGARGGEGVGENGDEMRGDVRGGHRRQADEGGRGGVGEAVDEGLLYRLQDLQEIVARNEIQERGRKRARHDEGGTGGGLTNVEVLERNIFINRERVQMRVEPVLGDHGAGPSGRGADVGGERNGGVVAEALSNLAEIFPEVDLEAAREALFVSIAEHGMPRGLEVVTNTYFENGYPKREQPKVDTPPQDGAGPSKQEEKDVFALGSPPRQCAPAYHKWAVYQLQVDFPRVSLTDVRRCLKVHGERYAPAYKSILTEVQKICLSGAEGKGKAIAEESPQKSTHDSKAAYWAPNFKLLQKPRPKPRHMPDEECFEFQEELERVRRAGAKDQELEDMLLAEKLNEEEYAGEGQEIECGCCYSEYPFEKMVQCAEGHLFCFACLKRRVEESTFGAAAAGGSLPCMDTDGCEAEFPYAEVRRALPEATLAKYEARQTEQALLSAKLDNLVRCPFCDFACEVDEGNRVLDCPGCKKASCRECKEASHIPLKCSEVEKKGETAFRTRVEELMTRALVRECSKCKTELIKDHGCNKVTCRCGQTMCYVCRAPIPPDYTHFCQHFREPDRKCNQCSKCNLYTTGNDAAEVKRVRTTAIAEAAHLDPEAAKKMIGAPDDLPQAQAKRPRLYPPGHPLAGLVF</sequence>
<keyword evidence="4" id="KW-0677">Repeat</keyword>
<evidence type="ECO:0000256" key="5">
    <source>
        <dbReference type="ARBA" id="ARBA00022771"/>
    </source>
</evidence>
<keyword evidence="5" id="KW-0863">Zinc-finger</keyword>
<feature type="domain" description="RING-type" evidence="9">
    <location>
        <begin position="595"/>
        <end position="812"/>
    </location>
</feature>
<dbReference type="InterPro" id="IPR047545">
    <property type="entry name" value="BRcat_RBR_RNF216"/>
</dbReference>
<gene>
    <name evidence="10" type="ORF">KFL_001350260</name>
</gene>
<dbReference type="AlphaFoldDB" id="A0A1Y1HZD6"/>
<feature type="compositionally biased region" description="Basic and acidic residues" evidence="8">
    <location>
        <begin position="69"/>
        <end position="114"/>
    </location>
</feature>
<keyword evidence="6" id="KW-0833">Ubl conjugation pathway</keyword>
<dbReference type="InterPro" id="IPR047546">
    <property type="entry name" value="Rcat_RBR_RNF216"/>
</dbReference>
<dbReference type="InterPro" id="IPR002867">
    <property type="entry name" value="IBR_dom"/>
</dbReference>
<evidence type="ECO:0000256" key="3">
    <source>
        <dbReference type="ARBA" id="ARBA00022723"/>
    </source>
</evidence>
<feature type="region of interest" description="Disordered" evidence="8">
    <location>
        <begin position="69"/>
        <end position="129"/>
    </location>
</feature>
<feature type="compositionally biased region" description="Basic and acidic residues" evidence="8">
    <location>
        <begin position="259"/>
        <end position="277"/>
    </location>
</feature>
<feature type="region of interest" description="Disordered" evidence="8">
    <location>
        <begin position="238"/>
        <end position="282"/>
    </location>
</feature>
<dbReference type="InterPro" id="IPR058758">
    <property type="entry name" value="UBA_RNF216"/>
</dbReference>
<evidence type="ECO:0000256" key="6">
    <source>
        <dbReference type="ARBA" id="ARBA00022786"/>
    </source>
</evidence>
<dbReference type="InterPro" id="IPR051628">
    <property type="entry name" value="LUBAC_E3_Ligases"/>
</dbReference>
<dbReference type="PANTHER" id="PTHR22770:SF47">
    <property type="entry name" value="E3 UBIQUITIN-PROTEIN LIGASE RNF216"/>
    <property type="match status" value="1"/>
</dbReference>
<dbReference type="OrthoDB" id="10009520at2759"/>
<dbReference type="GO" id="GO:0016740">
    <property type="term" value="F:transferase activity"/>
    <property type="evidence" value="ECO:0007669"/>
    <property type="project" value="UniProtKB-KW"/>
</dbReference>
<evidence type="ECO:0000256" key="2">
    <source>
        <dbReference type="ARBA" id="ARBA00022679"/>
    </source>
</evidence>
<dbReference type="OMA" id="CAVHEEQ"/>
<dbReference type="EMBL" id="DF237084">
    <property type="protein sequence ID" value="GAQ83102.1"/>
    <property type="molecule type" value="Genomic_DNA"/>
</dbReference>
<proteinExistence type="predicted"/>
<dbReference type="Pfam" id="PF26112">
    <property type="entry name" value="UBA_RNF216"/>
    <property type="match status" value="1"/>
</dbReference>
<keyword evidence="2" id="KW-0808">Transferase</keyword>
<dbReference type="CDD" id="cd20339">
    <property type="entry name" value="BRcat_RBR_RNF216"/>
    <property type="match status" value="1"/>
</dbReference>
<reference evidence="10 11" key="1">
    <citation type="journal article" date="2014" name="Nat. Commun.">
        <title>Klebsormidium flaccidum genome reveals primary factors for plant terrestrial adaptation.</title>
        <authorList>
            <person name="Hori K."/>
            <person name="Maruyama F."/>
            <person name="Fujisawa T."/>
            <person name="Togashi T."/>
            <person name="Yamamoto N."/>
            <person name="Seo M."/>
            <person name="Sato S."/>
            <person name="Yamada T."/>
            <person name="Mori H."/>
            <person name="Tajima N."/>
            <person name="Moriyama T."/>
            <person name="Ikeuchi M."/>
            <person name="Watanabe M."/>
            <person name="Wada H."/>
            <person name="Kobayashi K."/>
            <person name="Saito M."/>
            <person name="Masuda T."/>
            <person name="Sasaki-Sekimoto Y."/>
            <person name="Mashiguchi K."/>
            <person name="Awai K."/>
            <person name="Shimojima M."/>
            <person name="Masuda S."/>
            <person name="Iwai M."/>
            <person name="Nobusawa T."/>
            <person name="Narise T."/>
            <person name="Kondo S."/>
            <person name="Saito H."/>
            <person name="Sato R."/>
            <person name="Murakawa M."/>
            <person name="Ihara Y."/>
            <person name="Oshima-Yamada Y."/>
            <person name="Ohtaka K."/>
            <person name="Satoh M."/>
            <person name="Sonobe K."/>
            <person name="Ishii M."/>
            <person name="Ohtani R."/>
            <person name="Kanamori-Sato M."/>
            <person name="Honoki R."/>
            <person name="Miyazaki D."/>
            <person name="Mochizuki H."/>
            <person name="Umetsu J."/>
            <person name="Higashi K."/>
            <person name="Shibata D."/>
            <person name="Kamiya Y."/>
            <person name="Sato N."/>
            <person name="Nakamura Y."/>
            <person name="Tabata S."/>
            <person name="Ida S."/>
            <person name="Kurokawa K."/>
            <person name="Ohta H."/>
        </authorList>
    </citation>
    <scope>NUCLEOTIDE SEQUENCE [LARGE SCALE GENOMIC DNA]</scope>
    <source>
        <strain evidence="10 11">NIES-2285</strain>
    </source>
</reference>
<comment type="pathway">
    <text evidence="1">Protein modification; protein ubiquitination.</text>
</comment>
<feature type="compositionally biased region" description="Low complexity" evidence="8">
    <location>
        <begin position="115"/>
        <end position="124"/>
    </location>
</feature>
<dbReference type="STRING" id="105231.A0A1Y1HZD6"/>
<evidence type="ECO:0000256" key="7">
    <source>
        <dbReference type="ARBA" id="ARBA00022833"/>
    </source>
</evidence>
<dbReference type="InterPro" id="IPR047544">
    <property type="entry name" value="RING-HC_RBR_RNF216"/>
</dbReference>
<name>A0A1Y1HZD6_KLENI</name>
<dbReference type="Proteomes" id="UP000054558">
    <property type="component" value="Unassembled WGS sequence"/>
</dbReference>
<evidence type="ECO:0000259" key="9">
    <source>
        <dbReference type="PROSITE" id="PS51873"/>
    </source>
</evidence>
<dbReference type="SUPFAM" id="SSF57850">
    <property type="entry name" value="RING/U-box"/>
    <property type="match status" value="2"/>
</dbReference>
<dbReference type="GO" id="GO:0008270">
    <property type="term" value="F:zinc ion binding"/>
    <property type="evidence" value="ECO:0007669"/>
    <property type="project" value="UniProtKB-KW"/>
</dbReference>
<dbReference type="PROSITE" id="PS51873">
    <property type="entry name" value="TRIAD"/>
    <property type="match status" value="1"/>
</dbReference>
<keyword evidence="7" id="KW-0862">Zinc</keyword>
<feature type="region of interest" description="Disordered" evidence="8">
    <location>
        <begin position="205"/>
        <end position="225"/>
    </location>
</feature>
<dbReference type="Pfam" id="PF26191">
    <property type="entry name" value="RING-HC_RBR_RNF216"/>
    <property type="match status" value="1"/>
</dbReference>
<evidence type="ECO:0000313" key="10">
    <source>
        <dbReference type="EMBL" id="GAQ83102.1"/>
    </source>
</evidence>
<protein>
    <submittedName>
        <fullName evidence="10">E3 ubiquitin-protein ligase</fullName>
    </submittedName>
</protein>
<dbReference type="CDD" id="cd16630">
    <property type="entry name" value="RING-HC_RBR_RNF216"/>
    <property type="match status" value="1"/>
</dbReference>
<dbReference type="CDD" id="cd20353">
    <property type="entry name" value="Rcat_RBR_RNF216"/>
    <property type="match status" value="1"/>
</dbReference>
<evidence type="ECO:0000256" key="1">
    <source>
        <dbReference type="ARBA" id="ARBA00004906"/>
    </source>
</evidence>
<evidence type="ECO:0000256" key="8">
    <source>
        <dbReference type="SAM" id="MobiDB-lite"/>
    </source>
</evidence>
<keyword evidence="3" id="KW-0479">Metal-binding</keyword>
<keyword evidence="11" id="KW-1185">Reference proteome</keyword>
<dbReference type="Gene3D" id="1.20.120.1750">
    <property type="match status" value="1"/>
</dbReference>
<evidence type="ECO:0000256" key="4">
    <source>
        <dbReference type="ARBA" id="ARBA00022737"/>
    </source>
</evidence>
<dbReference type="Pfam" id="PF26200">
    <property type="entry name" value="Rcat_RNF216"/>
    <property type="match status" value="1"/>
</dbReference>
<dbReference type="InterPro" id="IPR044066">
    <property type="entry name" value="TRIAD_supradom"/>
</dbReference>
<dbReference type="PANTHER" id="PTHR22770">
    <property type="entry name" value="UBIQUITIN CONJUGATING ENZYME 7 INTERACTING PROTEIN-RELATED"/>
    <property type="match status" value="1"/>
</dbReference>
<feature type="region of interest" description="Disordered" evidence="8">
    <location>
        <begin position="420"/>
        <end position="444"/>
    </location>
</feature>
<accession>A0A1Y1HZD6</accession>
<organism evidence="10 11">
    <name type="scientific">Klebsormidium nitens</name>
    <name type="common">Green alga</name>
    <name type="synonym">Ulothrix nitens</name>
    <dbReference type="NCBI Taxonomy" id="105231"/>
    <lineage>
        <taxon>Eukaryota</taxon>
        <taxon>Viridiplantae</taxon>
        <taxon>Streptophyta</taxon>
        <taxon>Klebsormidiophyceae</taxon>
        <taxon>Klebsormidiales</taxon>
        <taxon>Klebsormidiaceae</taxon>
        <taxon>Klebsormidium</taxon>
    </lineage>
</organism>